<gene>
    <name evidence="1" type="ORF">BA724_04405</name>
</gene>
<accession>A0A1E7DQ90</accession>
<evidence type="ECO:0000313" key="1">
    <source>
        <dbReference type="EMBL" id="OES45257.1"/>
    </source>
</evidence>
<keyword evidence="2" id="KW-1185">Reference proteome</keyword>
<dbReference type="Proteomes" id="UP000095658">
    <property type="component" value="Unassembled WGS sequence"/>
</dbReference>
<protein>
    <submittedName>
        <fullName evidence="1">Uncharacterized protein</fullName>
    </submittedName>
</protein>
<dbReference type="OrthoDB" id="1955334at2"/>
<evidence type="ECO:0000313" key="2">
    <source>
        <dbReference type="Proteomes" id="UP000095658"/>
    </source>
</evidence>
<dbReference type="EMBL" id="MAMP01000020">
    <property type="protein sequence ID" value="OES45257.1"/>
    <property type="molecule type" value="Genomic_DNA"/>
</dbReference>
<dbReference type="AlphaFoldDB" id="A0A1E7DQ90"/>
<organism evidence="1 2">
    <name type="scientific">Domibacillus iocasae</name>
    <dbReference type="NCBI Taxonomy" id="1714016"/>
    <lineage>
        <taxon>Bacteria</taxon>
        <taxon>Bacillati</taxon>
        <taxon>Bacillota</taxon>
        <taxon>Bacilli</taxon>
        <taxon>Bacillales</taxon>
        <taxon>Bacillaceae</taxon>
        <taxon>Domibacillus</taxon>
    </lineage>
</organism>
<proteinExistence type="predicted"/>
<reference evidence="1 2" key="1">
    <citation type="submission" date="2016-06" db="EMBL/GenBank/DDBJ databases">
        <title>Domibacillus iocasae genome sequencing.</title>
        <authorList>
            <person name="Verma A."/>
            <person name="Pal Y."/>
            <person name="Ojha A.K."/>
            <person name="Krishnamurthi S."/>
        </authorList>
    </citation>
    <scope>NUCLEOTIDE SEQUENCE [LARGE SCALE GENOMIC DNA]</scope>
    <source>
        <strain evidence="1 2">DSM 29979</strain>
    </source>
</reference>
<dbReference type="RefSeq" id="WP_069938138.1">
    <property type="nucleotide sequence ID" value="NZ_MAMP01000020.1"/>
</dbReference>
<comment type="caution">
    <text evidence="1">The sequence shown here is derived from an EMBL/GenBank/DDBJ whole genome shotgun (WGS) entry which is preliminary data.</text>
</comment>
<name>A0A1E7DQ90_9BACI</name>
<sequence>MTPIQGYEHLTDAERKLFIFAHNKHLAVVDPNERDQYSLGNVVKVTPNPQEAAVDVQFQNGQKRQYTAKGVRH</sequence>
<dbReference type="STRING" id="1714016.BA724_04405"/>